<name>A0A382DL42_9ZZZZ</name>
<accession>A0A382DL42</accession>
<dbReference type="AlphaFoldDB" id="A0A382DL42"/>
<proteinExistence type="predicted"/>
<dbReference type="EMBL" id="UINC01039777">
    <property type="protein sequence ID" value="SVB38752.1"/>
    <property type="molecule type" value="Genomic_DNA"/>
</dbReference>
<sequence length="49" mass="5399">MKVGFGLYKNSLNHNNYEFVNQIGATHIVAHLTNYFSGENPEISSGGNN</sequence>
<protein>
    <submittedName>
        <fullName evidence="1">Uncharacterized protein</fullName>
    </submittedName>
</protein>
<reference evidence="1" key="1">
    <citation type="submission" date="2018-05" db="EMBL/GenBank/DDBJ databases">
        <authorList>
            <person name="Lanie J.A."/>
            <person name="Ng W.-L."/>
            <person name="Kazmierczak K.M."/>
            <person name="Andrzejewski T.M."/>
            <person name="Davidsen T.M."/>
            <person name="Wayne K.J."/>
            <person name="Tettelin H."/>
            <person name="Glass J.I."/>
            <person name="Rusch D."/>
            <person name="Podicherti R."/>
            <person name="Tsui H.-C.T."/>
            <person name="Winkler M.E."/>
        </authorList>
    </citation>
    <scope>NUCLEOTIDE SEQUENCE</scope>
</reference>
<evidence type="ECO:0000313" key="1">
    <source>
        <dbReference type="EMBL" id="SVB38752.1"/>
    </source>
</evidence>
<gene>
    <name evidence="1" type="ORF">METZ01_LOCUS191606</name>
</gene>
<feature type="non-terminal residue" evidence="1">
    <location>
        <position position="49"/>
    </location>
</feature>
<organism evidence="1">
    <name type="scientific">marine metagenome</name>
    <dbReference type="NCBI Taxonomy" id="408172"/>
    <lineage>
        <taxon>unclassified sequences</taxon>
        <taxon>metagenomes</taxon>
        <taxon>ecological metagenomes</taxon>
    </lineage>
</organism>